<comment type="caution">
    <text evidence="12">The sequence shown here is derived from an EMBL/GenBank/DDBJ whole genome shotgun (WGS) entry which is preliminary data.</text>
</comment>
<reference evidence="12 13" key="1">
    <citation type="submission" date="2016-09" db="EMBL/GenBank/DDBJ databases">
        <title>Alteromonas lipolytica, a new species isolated from sea water.</title>
        <authorList>
            <person name="Wu Y.-H."/>
            <person name="Cheng H."/>
            <person name="Xu X.-W."/>
        </authorList>
    </citation>
    <scope>NUCLEOTIDE SEQUENCE [LARGE SCALE GENOMIC DNA]</scope>
    <source>
        <strain evidence="12 13">JW12</strain>
    </source>
</reference>
<dbReference type="InterPro" id="IPR005467">
    <property type="entry name" value="His_kinase_dom"/>
</dbReference>
<dbReference type="EC" id="2.7.13.3" evidence="2"/>
<feature type="transmembrane region" description="Helical" evidence="10">
    <location>
        <begin position="7"/>
        <end position="28"/>
    </location>
</feature>
<evidence type="ECO:0000256" key="7">
    <source>
        <dbReference type="ARBA" id="ARBA00022840"/>
    </source>
</evidence>
<feature type="domain" description="Histidine kinase" evidence="11">
    <location>
        <begin position="323"/>
        <end position="412"/>
    </location>
</feature>
<dbReference type="GO" id="GO:0005524">
    <property type="term" value="F:ATP binding"/>
    <property type="evidence" value="ECO:0007669"/>
    <property type="project" value="UniProtKB-KW"/>
</dbReference>
<dbReference type="GO" id="GO:0046983">
    <property type="term" value="F:protein dimerization activity"/>
    <property type="evidence" value="ECO:0007669"/>
    <property type="project" value="InterPro"/>
</dbReference>
<keyword evidence="10" id="KW-0812">Transmembrane</keyword>
<dbReference type="SUPFAM" id="SSF55874">
    <property type="entry name" value="ATPase domain of HSP90 chaperone/DNA topoisomerase II/histidine kinase"/>
    <property type="match status" value="1"/>
</dbReference>
<evidence type="ECO:0000256" key="9">
    <source>
        <dbReference type="SAM" id="Coils"/>
    </source>
</evidence>
<dbReference type="STRING" id="1856405.BFC17_06360"/>
<dbReference type="CDD" id="cd16917">
    <property type="entry name" value="HATPase_UhpB-NarQ-NarX-like"/>
    <property type="match status" value="1"/>
</dbReference>
<dbReference type="PANTHER" id="PTHR24421:SF10">
    <property type="entry name" value="NITRATE_NITRITE SENSOR PROTEIN NARQ"/>
    <property type="match status" value="1"/>
</dbReference>
<evidence type="ECO:0000259" key="11">
    <source>
        <dbReference type="PROSITE" id="PS50109"/>
    </source>
</evidence>
<dbReference type="PANTHER" id="PTHR24421">
    <property type="entry name" value="NITRATE/NITRITE SENSOR PROTEIN NARX-RELATED"/>
    <property type="match status" value="1"/>
</dbReference>
<dbReference type="Gene3D" id="6.10.340.10">
    <property type="match status" value="1"/>
</dbReference>
<evidence type="ECO:0000313" key="12">
    <source>
        <dbReference type="EMBL" id="OFI32769.1"/>
    </source>
</evidence>
<dbReference type="InterPro" id="IPR050482">
    <property type="entry name" value="Sensor_HK_TwoCompSys"/>
</dbReference>
<dbReference type="Pfam" id="PF07730">
    <property type="entry name" value="HisKA_3"/>
    <property type="match status" value="1"/>
</dbReference>
<dbReference type="Gene3D" id="3.30.565.10">
    <property type="entry name" value="Histidine kinase-like ATPase, C-terminal domain"/>
    <property type="match status" value="1"/>
</dbReference>
<dbReference type="SMART" id="SM00387">
    <property type="entry name" value="HATPase_c"/>
    <property type="match status" value="1"/>
</dbReference>
<protein>
    <recommendedName>
        <fullName evidence="2">histidine kinase</fullName>
        <ecNumber evidence="2">2.7.13.3</ecNumber>
    </recommendedName>
</protein>
<evidence type="ECO:0000256" key="8">
    <source>
        <dbReference type="ARBA" id="ARBA00023012"/>
    </source>
</evidence>
<name>A0A1E8FA33_9ALTE</name>
<dbReference type="RefSeq" id="WP_070178297.1">
    <property type="nucleotide sequence ID" value="NZ_BMJR01000005.1"/>
</dbReference>
<evidence type="ECO:0000256" key="3">
    <source>
        <dbReference type="ARBA" id="ARBA00022553"/>
    </source>
</evidence>
<organism evidence="12 13">
    <name type="scientific">Alteromonas lipolytica</name>
    <dbReference type="NCBI Taxonomy" id="1856405"/>
    <lineage>
        <taxon>Bacteria</taxon>
        <taxon>Pseudomonadati</taxon>
        <taxon>Pseudomonadota</taxon>
        <taxon>Gammaproteobacteria</taxon>
        <taxon>Alteromonadales</taxon>
        <taxon>Alteromonadaceae</taxon>
        <taxon>Alteromonas/Salinimonas group</taxon>
        <taxon>Alteromonas</taxon>
    </lineage>
</organism>
<comment type="catalytic activity">
    <reaction evidence="1">
        <text>ATP + protein L-histidine = ADP + protein N-phospho-L-histidine.</text>
        <dbReference type="EC" id="2.7.13.3"/>
    </reaction>
</comment>
<dbReference type="AlphaFoldDB" id="A0A1E8FA33"/>
<sequence>MNASNKVTLTIIFIFTAVFSVLAVAMFYQARSDITREGQGALQLAQTLAEANLDTTTLKQVLQNSRHLSVITGQESREVEPTGGFLEQWLAPQSPVTVITSASGQQFRVRANSGAEFDEITATVSNVLFIFVLALLLTLFTLRYAVNTRLKPLAELCRGLDSIQSGQFTLSAASTDIAEIHTLIEHYNNLISSLASKETQVATLRQRLSALQENERRLLARELHDNLGQLITGITVQTYMLEQQKHNPDFIVKACATIQQQCDAVHQGMKDLTNQLYPVFLGKLGLTTSIAQMIQTWQDIHQIEVSWLPDAATIATNLNRDTQVYRITQEIFNNIAKHAKATEVTVSLTANDDDLTLQVTDNGRGFVLPDNTQTAGLGLESMQERASLLGGHLNVRTNSSGTTVTLVAPLALQDKHHYEYSNR</sequence>
<keyword evidence="3" id="KW-0597">Phosphoprotein</keyword>
<keyword evidence="5" id="KW-0547">Nucleotide-binding</keyword>
<dbReference type="GO" id="GO:0016020">
    <property type="term" value="C:membrane"/>
    <property type="evidence" value="ECO:0007669"/>
    <property type="project" value="InterPro"/>
</dbReference>
<keyword evidence="4" id="KW-0808">Transferase</keyword>
<evidence type="ECO:0000256" key="2">
    <source>
        <dbReference type="ARBA" id="ARBA00012438"/>
    </source>
</evidence>
<feature type="coiled-coil region" evidence="9">
    <location>
        <begin position="194"/>
        <end position="221"/>
    </location>
</feature>
<keyword evidence="13" id="KW-1185">Reference proteome</keyword>
<dbReference type="PROSITE" id="PS50109">
    <property type="entry name" value="HIS_KIN"/>
    <property type="match status" value="1"/>
</dbReference>
<keyword evidence="10" id="KW-1133">Transmembrane helix</keyword>
<evidence type="ECO:0000256" key="5">
    <source>
        <dbReference type="ARBA" id="ARBA00022741"/>
    </source>
</evidence>
<keyword evidence="9" id="KW-0175">Coiled coil</keyword>
<gene>
    <name evidence="12" type="ORF">BFC17_06360</name>
</gene>
<feature type="transmembrane region" description="Helical" evidence="10">
    <location>
        <begin position="127"/>
        <end position="146"/>
    </location>
</feature>
<dbReference type="OrthoDB" id="9797605at2"/>
<proteinExistence type="predicted"/>
<keyword evidence="10" id="KW-0472">Membrane</keyword>
<evidence type="ECO:0000256" key="1">
    <source>
        <dbReference type="ARBA" id="ARBA00000085"/>
    </source>
</evidence>
<dbReference type="GO" id="GO:0000155">
    <property type="term" value="F:phosphorelay sensor kinase activity"/>
    <property type="evidence" value="ECO:0007669"/>
    <property type="project" value="InterPro"/>
</dbReference>
<dbReference type="Pfam" id="PF02518">
    <property type="entry name" value="HATPase_c"/>
    <property type="match status" value="1"/>
</dbReference>
<evidence type="ECO:0000256" key="6">
    <source>
        <dbReference type="ARBA" id="ARBA00022777"/>
    </source>
</evidence>
<keyword evidence="7" id="KW-0067">ATP-binding</keyword>
<evidence type="ECO:0000256" key="10">
    <source>
        <dbReference type="SAM" id="Phobius"/>
    </source>
</evidence>
<evidence type="ECO:0000313" key="13">
    <source>
        <dbReference type="Proteomes" id="UP000176037"/>
    </source>
</evidence>
<evidence type="ECO:0000256" key="4">
    <source>
        <dbReference type="ARBA" id="ARBA00022679"/>
    </source>
</evidence>
<dbReference type="InterPro" id="IPR003594">
    <property type="entry name" value="HATPase_dom"/>
</dbReference>
<dbReference type="InterPro" id="IPR036890">
    <property type="entry name" value="HATPase_C_sf"/>
</dbReference>
<keyword evidence="6" id="KW-0418">Kinase</keyword>
<dbReference type="InterPro" id="IPR011712">
    <property type="entry name" value="Sig_transdc_His_kin_sub3_dim/P"/>
</dbReference>
<accession>A0A1E8FA33</accession>
<dbReference type="Proteomes" id="UP000176037">
    <property type="component" value="Unassembled WGS sequence"/>
</dbReference>
<dbReference type="EMBL" id="MJIC01000016">
    <property type="protein sequence ID" value="OFI32769.1"/>
    <property type="molecule type" value="Genomic_DNA"/>
</dbReference>
<dbReference type="Gene3D" id="1.20.5.1930">
    <property type="match status" value="1"/>
</dbReference>
<keyword evidence="8" id="KW-0902">Two-component regulatory system</keyword>